<dbReference type="Pfam" id="PF00701">
    <property type="entry name" value="DHDPS"/>
    <property type="match status" value="1"/>
</dbReference>
<dbReference type="InterPro" id="IPR002220">
    <property type="entry name" value="DapA-like"/>
</dbReference>
<sequence length="310" mass="32159">MDLTGIGGIWPASLTPFAPDGSIDGGALRAHLRHLAETDGVRALVVNGHAGEATSLDREERQAVIRAAREVAGERVGVVAGVVAEDTRGACALARDAAEAGADAILLFPPLLFAGGAEARPEMALRFVSAVAAATALPIVLFQLSRASGLGYAPELLGRLCREVPGIIAVKEGSDIPAAYEASLEAIRGCGRPVTVLTTNNTWLFASLAYGADGILSGVGSVASAILADMFAASQRGDIAAARRANARLLPLTRVFYRRPALDMHNRMKTALHLMGLLPHPDPRPPLLPIEPAERGEIRAALVAAGLLGA</sequence>
<dbReference type="SMART" id="SM01130">
    <property type="entry name" value="DHDPS"/>
    <property type="match status" value="1"/>
</dbReference>
<gene>
    <name evidence="3" type="ORF">ACFFGY_02140</name>
</gene>
<name>A0ABV6JMU2_9PROT</name>
<dbReference type="CDD" id="cd00408">
    <property type="entry name" value="DHDPS-like"/>
    <property type="match status" value="1"/>
</dbReference>
<dbReference type="SUPFAM" id="SSF51569">
    <property type="entry name" value="Aldolase"/>
    <property type="match status" value="1"/>
</dbReference>
<dbReference type="Proteomes" id="UP001589865">
    <property type="component" value="Unassembled WGS sequence"/>
</dbReference>
<evidence type="ECO:0000313" key="4">
    <source>
        <dbReference type="Proteomes" id="UP001589865"/>
    </source>
</evidence>
<accession>A0ABV6JMU2</accession>
<dbReference type="InterPro" id="IPR013785">
    <property type="entry name" value="Aldolase_TIM"/>
</dbReference>
<dbReference type="PANTHER" id="PTHR12128:SF72">
    <property type="entry name" value="DIHYDRODIPICOLINATE SYNTHASE"/>
    <property type="match status" value="1"/>
</dbReference>
<evidence type="ECO:0000256" key="1">
    <source>
        <dbReference type="ARBA" id="ARBA00023239"/>
    </source>
</evidence>
<dbReference type="RefSeq" id="WP_377042722.1">
    <property type="nucleotide sequence ID" value="NZ_JBHLUN010000002.1"/>
</dbReference>
<evidence type="ECO:0000256" key="2">
    <source>
        <dbReference type="PIRNR" id="PIRNR001365"/>
    </source>
</evidence>
<keyword evidence="1 2" id="KW-0456">Lyase</keyword>
<evidence type="ECO:0000313" key="3">
    <source>
        <dbReference type="EMBL" id="MFC0407031.1"/>
    </source>
</evidence>
<keyword evidence="4" id="KW-1185">Reference proteome</keyword>
<reference evidence="3 4" key="1">
    <citation type="submission" date="2024-09" db="EMBL/GenBank/DDBJ databases">
        <authorList>
            <person name="Sun Q."/>
            <person name="Mori K."/>
        </authorList>
    </citation>
    <scope>NUCLEOTIDE SEQUENCE [LARGE SCALE GENOMIC DNA]</scope>
    <source>
        <strain evidence="3 4">TBRC 5777</strain>
    </source>
</reference>
<dbReference type="PRINTS" id="PR00146">
    <property type="entry name" value="DHPICSNTHASE"/>
</dbReference>
<dbReference type="PANTHER" id="PTHR12128">
    <property type="entry name" value="DIHYDRODIPICOLINATE SYNTHASE"/>
    <property type="match status" value="1"/>
</dbReference>
<organism evidence="3 4">
    <name type="scientific">Roseomonas elaeocarpi</name>
    <dbReference type="NCBI Taxonomy" id="907779"/>
    <lineage>
        <taxon>Bacteria</taxon>
        <taxon>Pseudomonadati</taxon>
        <taxon>Pseudomonadota</taxon>
        <taxon>Alphaproteobacteria</taxon>
        <taxon>Acetobacterales</taxon>
        <taxon>Roseomonadaceae</taxon>
        <taxon>Roseomonas</taxon>
    </lineage>
</organism>
<comment type="caution">
    <text evidence="3">The sequence shown here is derived from an EMBL/GenBank/DDBJ whole genome shotgun (WGS) entry which is preliminary data.</text>
</comment>
<dbReference type="PIRSF" id="PIRSF001365">
    <property type="entry name" value="DHDPS"/>
    <property type="match status" value="1"/>
</dbReference>
<comment type="similarity">
    <text evidence="2">Belongs to the DapA family.</text>
</comment>
<proteinExistence type="inferred from homology"/>
<dbReference type="EMBL" id="JBHLUN010000002">
    <property type="protein sequence ID" value="MFC0407031.1"/>
    <property type="molecule type" value="Genomic_DNA"/>
</dbReference>
<dbReference type="Gene3D" id="3.20.20.70">
    <property type="entry name" value="Aldolase class I"/>
    <property type="match status" value="1"/>
</dbReference>
<protein>
    <submittedName>
        <fullName evidence="3">Dihydrodipicolinate synthase family protein</fullName>
    </submittedName>
</protein>